<evidence type="ECO:0000313" key="2">
    <source>
        <dbReference type="EMBL" id="KTZ13273.1"/>
    </source>
</evidence>
<dbReference type="AlphaFoldDB" id="A0A6C8WT18"/>
<evidence type="ECO:0000256" key="1">
    <source>
        <dbReference type="SAM" id="Phobius"/>
    </source>
</evidence>
<reference evidence="2 3" key="1">
    <citation type="submission" date="2014-09" db="EMBL/GenBank/DDBJ databases">
        <title>Salmonella Genotype and Phenotype Association.</title>
        <authorList>
            <person name="Chen Y."/>
            <person name="Folster J."/>
            <person name="Ayers S."/>
            <person name="Kabera C."/>
            <person name="Li C."/>
            <person name="Mukherjee S."/>
            <person name="Lam C."/>
            <person name="Zhao S."/>
            <person name="McDermott P."/>
        </authorList>
    </citation>
    <scope>NUCLEOTIDE SEQUENCE [LARGE SCALE GENOMIC DNA]</scope>
    <source>
        <strain evidence="2 3">CVM N32045</strain>
    </source>
</reference>
<keyword evidence="1" id="KW-1133">Transmembrane helix</keyword>
<name>A0A6C8WT18_SALTM</name>
<comment type="caution">
    <text evidence="2">The sequence shown here is derived from an EMBL/GenBank/DDBJ whole genome shotgun (WGS) entry which is preliminary data.</text>
</comment>
<keyword evidence="1" id="KW-0472">Membrane</keyword>
<sequence length="131" mass="14352">MGAFLVGLHEHLLQRRTDHRLVCTADAAQHVAHEVDPAALPAGGEHLPIAAFRLSRKVSQDAVYPCFLDNRVERLLRQSVGLQEGREVRPFKQLRNTQVHSVPSWRGLTVTIAVVVGFALIAALVGSALMC</sequence>
<organism evidence="2 3">
    <name type="scientific">Salmonella typhimurium</name>
    <dbReference type="NCBI Taxonomy" id="90371"/>
    <lineage>
        <taxon>Bacteria</taxon>
        <taxon>Pseudomonadati</taxon>
        <taxon>Pseudomonadota</taxon>
        <taxon>Gammaproteobacteria</taxon>
        <taxon>Enterobacterales</taxon>
        <taxon>Enterobacteriaceae</taxon>
        <taxon>Salmonella</taxon>
    </lineage>
</organism>
<protein>
    <submittedName>
        <fullName evidence="2">Uncharacterized protein</fullName>
    </submittedName>
</protein>
<evidence type="ECO:0000313" key="3">
    <source>
        <dbReference type="Proteomes" id="UP000054461"/>
    </source>
</evidence>
<proteinExistence type="predicted"/>
<gene>
    <name evidence="2" type="ORF">DD95_09385</name>
</gene>
<feature type="transmembrane region" description="Helical" evidence="1">
    <location>
        <begin position="108"/>
        <end position="130"/>
    </location>
</feature>
<accession>A0A6C8WT18</accession>
<dbReference type="EMBL" id="JYVU01000020">
    <property type="protein sequence ID" value="KTZ13273.1"/>
    <property type="molecule type" value="Genomic_DNA"/>
</dbReference>
<keyword evidence="1" id="KW-0812">Transmembrane</keyword>
<dbReference type="Proteomes" id="UP000054461">
    <property type="component" value="Unassembled WGS sequence"/>
</dbReference>